<keyword evidence="4 10" id="KW-0285">Flavoprotein</keyword>
<dbReference type="Pfam" id="PF01134">
    <property type="entry name" value="GIDA"/>
    <property type="match status" value="1"/>
</dbReference>
<dbReference type="GO" id="GO:0005829">
    <property type="term" value="C:cytosol"/>
    <property type="evidence" value="ECO:0007669"/>
    <property type="project" value="TreeGrafter"/>
</dbReference>
<dbReference type="SUPFAM" id="SSF51905">
    <property type="entry name" value="FAD/NAD(P)-binding domain"/>
    <property type="match status" value="1"/>
</dbReference>
<comment type="similarity">
    <text evidence="10">Belongs to the MnmG family. TrmFO subfamily.</text>
</comment>
<keyword evidence="9 10" id="KW-0520">NAD</keyword>
<keyword evidence="2 10" id="KW-0963">Cytoplasm</keyword>
<keyword evidence="6 10" id="KW-0819">tRNA processing</keyword>
<comment type="cofactor">
    <cofactor evidence="1 10">
        <name>FAD</name>
        <dbReference type="ChEBI" id="CHEBI:57692"/>
    </cofactor>
</comment>
<dbReference type="Proteomes" id="UP000062160">
    <property type="component" value="Unassembled WGS sequence"/>
</dbReference>
<evidence type="ECO:0000256" key="5">
    <source>
        <dbReference type="ARBA" id="ARBA00022679"/>
    </source>
</evidence>
<proteinExistence type="inferred from homology"/>
<dbReference type="AlphaFoldDB" id="A0A0U9HLI2"/>
<evidence type="ECO:0000313" key="13">
    <source>
        <dbReference type="Proteomes" id="UP000062160"/>
    </source>
</evidence>
<dbReference type="NCBIfam" id="NF003739">
    <property type="entry name" value="PRK05335.1"/>
    <property type="match status" value="1"/>
</dbReference>
<dbReference type="PANTHER" id="PTHR11806:SF2">
    <property type="entry name" value="METHYLENETETRAHYDROFOLATE--TRNA-(URACIL-5-)-METHYLTRANSFERASE TRMFO"/>
    <property type="match status" value="1"/>
</dbReference>
<dbReference type="HAMAP" id="MF_01037">
    <property type="entry name" value="TrmFO"/>
    <property type="match status" value="1"/>
</dbReference>
<evidence type="ECO:0000256" key="1">
    <source>
        <dbReference type="ARBA" id="ARBA00001974"/>
    </source>
</evidence>
<keyword evidence="7 10" id="KW-0274">FAD</keyword>
<dbReference type="InterPro" id="IPR040131">
    <property type="entry name" value="MnmG_N"/>
</dbReference>
<feature type="domain" description="MnmG N-terminal" evidence="11">
    <location>
        <begin position="4"/>
        <end position="366"/>
    </location>
</feature>
<evidence type="ECO:0000256" key="6">
    <source>
        <dbReference type="ARBA" id="ARBA00022694"/>
    </source>
</evidence>
<dbReference type="InterPro" id="IPR036188">
    <property type="entry name" value="FAD/NAD-bd_sf"/>
</dbReference>
<dbReference type="GO" id="GO:0002098">
    <property type="term" value="P:tRNA wobble uridine modification"/>
    <property type="evidence" value="ECO:0007669"/>
    <property type="project" value="TreeGrafter"/>
</dbReference>
<name>A0A0U9HLI2_9FIRM</name>
<dbReference type="RefSeq" id="WP_059034186.1">
    <property type="nucleotide sequence ID" value="NZ_BSDN01000004.1"/>
</dbReference>
<dbReference type="InterPro" id="IPR002218">
    <property type="entry name" value="MnmG-rel"/>
</dbReference>
<accession>A0A0U9HLI2</accession>
<organism evidence="12">
    <name type="scientific">Tepidanaerobacter syntrophicus</name>
    <dbReference type="NCBI Taxonomy" id="224999"/>
    <lineage>
        <taxon>Bacteria</taxon>
        <taxon>Bacillati</taxon>
        <taxon>Bacillota</taxon>
        <taxon>Clostridia</taxon>
        <taxon>Thermosediminibacterales</taxon>
        <taxon>Tepidanaerobacteraceae</taxon>
        <taxon>Tepidanaerobacter</taxon>
    </lineage>
</organism>
<evidence type="ECO:0000256" key="9">
    <source>
        <dbReference type="ARBA" id="ARBA00023027"/>
    </source>
</evidence>
<dbReference type="STRING" id="224999.GCA_001485475_02312"/>
<dbReference type="GO" id="GO:0050660">
    <property type="term" value="F:flavin adenine dinucleotide binding"/>
    <property type="evidence" value="ECO:0007669"/>
    <property type="project" value="UniProtKB-UniRule"/>
</dbReference>
<evidence type="ECO:0000313" key="12">
    <source>
        <dbReference type="EMBL" id="GAQ26268.1"/>
    </source>
</evidence>
<dbReference type="GO" id="GO:0030488">
    <property type="term" value="P:tRNA methylation"/>
    <property type="evidence" value="ECO:0007669"/>
    <property type="project" value="TreeGrafter"/>
</dbReference>
<keyword evidence="5 10" id="KW-0808">Transferase</keyword>
<protein>
    <recommendedName>
        <fullName evidence="10">Methylenetetrahydrofolate--tRNA-(uracil-5-)-methyltransferase TrmFO</fullName>
        <ecNumber evidence="10">2.1.1.74</ecNumber>
    </recommendedName>
    <alternativeName>
        <fullName evidence="10">Folate-dependent tRNA (uracil-5-)-methyltransferase</fullName>
    </alternativeName>
    <alternativeName>
        <fullName evidence="10">Folate-dependent tRNA(M-5-U54)-methyltransferase</fullName>
    </alternativeName>
</protein>
<sequence length="447" mass="50299">MKRVTIVGGGLAGCEAAWYLAESDIKVDLFEMRPEKTTPAHHTDLLCELVCSNSLRSNEVTNAAGLLKAEMRLLNSLIMKVADMTKVGAGSALAVDRELFAKKITEIIKSHPNIKVHVQEVTEVPCPPSIIATGPLTSDKFSNALGRLLKKEHFYFYDAAAPIVTGESLNWEKAFWGSRYGKGESDYVNLPFTREEYDIFYNELICAQTHPVKEFEKAIFFEGCMPIEVMAKRGYKTLLFGPLKPVGITDPKTGRQPYAVVQLRKENKEGTLFNMVGFQTSLKWNEQKRVFRLIPGMENAEFVRYGFMHRNTFIASPIYLNPTLEFKGEKGLFFAGQITGVEGYIESAASGIIAGINMKRYLEEKELISLPVETVIGALLRYITSSSAENFQPMKANFGILPPLEDFRSKDNKLKKQLLSERALKSLEQFIESKEVFAKKNNKIIYK</sequence>
<evidence type="ECO:0000256" key="3">
    <source>
        <dbReference type="ARBA" id="ARBA00022603"/>
    </source>
</evidence>
<comment type="catalytic activity">
    <reaction evidence="10">
        <text>uridine(54) in tRNA + (6R)-5,10-methylene-5,6,7,8-tetrahydrofolate + NADPH + H(+) = 5-methyluridine(54) in tRNA + (6S)-5,6,7,8-tetrahydrofolate + NADP(+)</text>
        <dbReference type="Rhea" id="RHEA:62372"/>
        <dbReference type="Rhea" id="RHEA-COMP:10167"/>
        <dbReference type="Rhea" id="RHEA-COMP:10193"/>
        <dbReference type="ChEBI" id="CHEBI:15378"/>
        <dbReference type="ChEBI" id="CHEBI:15636"/>
        <dbReference type="ChEBI" id="CHEBI:57453"/>
        <dbReference type="ChEBI" id="CHEBI:57783"/>
        <dbReference type="ChEBI" id="CHEBI:58349"/>
        <dbReference type="ChEBI" id="CHEBI:65315"/>
        <dbReference type="ChEBI" id="CHEBI:74447"/>
        <dbReference type="EC" id="2.1.1.74"/>
    </reaction>
</comment>
<dbReference type="InterPro" id="IPR004417">
    <property type="entry name" value="TrmFO"/>
</dbReference>
<dbReference type="EMBL" id="DF977003">
    <property type="protein sequence ID" value="GAQ26268.1"/>
    <property type="molecule type" value="Genomic_DNA"/>
</dbReference>
<keyword evidence="13" id="KW-1185">Reference proteome</keyword>
<keyword evidence="3 10" id="KW-0489">Methyltransferase</keyword>
<evidence type="ECO:0000256" key="7">
    <source>
        <dbReference type="ARBA" id="ARBA00022827"/>
    </source>
</evidence>
<dbReference type="PANTHER" id="PTHR11806">
    <property type="entry name" value="GLUCOSE INHIBITED DIVISION PROTEIN A"/>
    <property type="match status" value="1"/>
</dbReference>
<evidence type="ECO:0000256" key="8">
    <source>
        <dbReference type="ARBA" id="ARBA00022857"/>
    </source>
</evidence>
<dbReference type="GO" id="GO:0047151">
    <property type="term" value="F:tRNA (uracil(54)-C5)-methyltransferase activity, 5,10-methylenetetrahydrofolate-dependent"/>
    <property type="evidence" value="ECO:0007669"/>
    <property type="project" value="UniProtKB-UniRule"/>
</dbReference>
<dbReference type="Gene3D" id="3.50.50.60">
    <property type="entry name" value="FAD/NAD(P)-binding domain"/>
    <property type="match status" value="2"/>
</dbReference>
<evidence type="ECO:0000256" key="10">
    <source>
        <dbReference type="HAMAP-Rule" id="MF_01037"/>
    </source>
</evidence>
<comment type="catalytic activity">
    <reaction evidence="10">
        <text>uridine(54) in tRNA + (6R)-5,10-methylene-5,6,7,8-tetrahydrofolate + NADH + H(+) = 5-methyluridine(54) in tRNA + (6S)-5,6,7,8-tetrahydrofolate + NAD(+)</text>
        <dbReference type="Rhea" id="RHEA:16873"/>
        <dbReference type="Rhea" id="RHEA-COMP:10167"/>
        <dbReference type="Rhea" id="RHEA-COMP:10193"/>
        <dbReference type="ChEBI" id="CHEBI:15378"/>
        <dbReference type="ChEBI" id="CHEBI:15636"/>
        <dbReference type="ChEBI" id="CHEBI:57453"/>
        <dbReference type="ChEBI" id="CHEBI:57540"/>
        <dbReference type="ChEBI" id="CHEBI:57945"/>
        <dbReference type="ChEBI" id="CHEBI:65315"/>
        <dbReference type="ChEBI" id="CHEBI:74447"/>
        <dbReference type="EC" id="2.1.1.74"/>
    </reaction>
</comment>
<evidence type="ECO:0000259" key="11">
    <source>
        <dbReference type="Pfam" id="PF01134"/>
    </source>
</evidence>
<evidence type="ECO:0000256" key="4">
    <source>
        <dbReference type="ARBA" id="ARBA00022630"/>
    </source>
</evidence>
<dbReference type="NCBIfam" id="TIGR00137">
    <property type="entry name" value="gid_trmFO"/>
    <property type="match status" value="1"/>
</dbReference>
<dbReference type="OrthoDB" id="9803114at2"/>
<keyword evidence="8 10" id="KW-0521">NADP</keyword>
<feature type="binding site" evidence="10">
    <location>
        <begin position="8"/>
        <end position="13"/>
    </location>
    <ligand>
        <name>FAD</name>
        <dbReference type="ChEBI" id="CHEBI:57692"/>
    </ligand>
</feature>
<comment type="subcellular location">
    <subcellularLocation>
        <location evidence="10">Cytoplasm</location>
    </subcellularLocation>
</comment>
<gene>
    <name evidence="10" type="primary">trmFO</name>
    <name evidence="12" type="ORF">TSYNT_9532</name>
</gene>
<comment type="function">
    <text evidence="10">Catalyzes the folate-dependent formation of 5-methyl-uridine at position 54 (M-5-U54) in all tRNAs.</text>
</comment>
<dbReference type="EC" id="2.1.1.74" evidence="10"/>
<evidence type="ECO:0000256" key="2">
    <source>
        <dbReference type="ARBA" id="ARBA00022490"/>
    </source>
</evidence>
<reference evidence="12" key="1">
    <citation type="journal article" date="2016" name="Genome Announc.">
        <title>Draft Genome Sequence of the Syntrophic Lactate-Degrading Bacterium Tepidanaerobacter syntrophicus JLT.</title>
        <authorList>
            <person name="Matsuura N."/>
            <person name="Ohashi A."/>
            <person name="Tourlousse D.M."/>
            <person name="Sekiguchi Y."/>
        </authorList>
    </citation>
    <scope>NUCLEOTIDE SEQUENCE [LARGE SCALE GENOMIC DNA]</scope>
    <source>
        <strain evidence="12">JL</strain>
    </source>
</reference>